<dbReference type="SMART" id="SM00530">
    <property type="entry name" value="HTH_XRE"/>
    <property type="match status" value="1"/>
</dbReference>
<organism evidence="3">
    <name type="scientific">marine sediment metagenome</name>
    <dbReference type="NCBI Taxonomy" id="412755"/>
    <lineage>
        <taxon>unclassified sequences</taxon>
        <taxon>metagenomes</taxon>
        <taxon>ecological metagenomes</taxon>
    </lineage>
</organism>
<evidence type="ECO:0000256" key="1">
    <source>
        <dbReference type="ARBA" id="ARBA00023125"/>
    </source>
</evidence>
<name>A0A0F9LYF9_9ZZZZ</name>
<dbReference type="InterPro" id="IPR050807">
    <property type="entry name" value="TransReg_Diox_bact_type"/>
</dbReference>
<dbReference type="PROSITE" id="PS50943">
    <property type="entry name" value="HTH_CROC1"/>
    <property type="match status" value="1"/>
</dbReference>
<dbReference type="GO" id="GO:0005829">
    <property type="term" value="C:cytosol"/>
    <property type="evidence" value="ECO:0007669"/>
    <property type="project" value="TreeGrafter"/>
</dbReference>
<dbReference type="InterPro" id="IPR001387">
    <property type="entry name" value="Cro/C1-type_HTH"/>
</dbReference>
<dbReference type="Pfam" id="PF01381">
    <property type="entry name" value="HTH_3"/>
    <property type="match status" value="1"/>
</dbReference>
<dbReference type="SUPFAM" id="SSF47413">
    <property type="entry name" value="lambda repressor-like DNA-binding domains"/>
    <property type="match status" value="1"/>
</dbReference>
<evidence type="ECO:0000313" key="3">
    <source>
        <dbReference type="EMBL" id="KKM98393.1"/>
    </source>
</evidence>
<dbReference type="EMBL" id="LAZR01005625">
    <property type="protein sequence ID" value="KKM98393.1"/>
    <property type="molecule type" value="Genomic_DNA"/>
</dbReference>
<dbReference type="AlphaFoldDB" id="A0A0F9LYF9"/>
<dbReference type="PANTHER" id="PTHR46797">
    <property type="entry name" value="HTH-TYPE TRANSCRIPTIONAL REGULATOR"/>
    <property type="match status" value="1"/>
</dbReference>
<comment type="caution">
    <text evidence="3">The sequence shown here is derived from an EMBL/GenBank/DDBJ whole genome shotgun (WGS) entry which is preliminary data.</text>
</comment>
<evidence type="ECO:0000259" key="2">
    <source>
        <dbReference type="PROSITE" id="PS50943"/>
    </source>
</evidence>
<dbReference type="PANTHER" id="PTHR46797:SF1">
    <property type="entry name" value="METHYLPHOSPHONATE SYNTHASE"/>
    <property type="match status" value="1"/>
</dbReference>
<proteinExistence type="predicted"/>
<dbReference type="GO" id="GO:0003700">
    <property type="term" value="F:DNA-binding transcription factor activity"/>
    <property type="evidence" value="ECO:0007669"/>
    <property type="project" value="TreeGrafter"/>
</dbReference>
<dbReference type="GO" id="GO:0003677">
    <property type="term" value="F:DNA binding"/>
    <property type="evidence" value="ECO:0007669"/>
    <property type="project" value="UniProtKB-KW"/>
</dbReference>
<dbReference type="InterPro" id="IPR010982">
    <property type="entry name" value="Lambda_DNA-bd_dom_sf"/>
</dbReference>
<feature type="domain" description="HTH cro/C1-type" evidence="2">
    <location>
        <begin position="10"/>
        <end position="64"/>
    </location>
</feature>
<keyword evidence="1" id="KW-0238">DNA-binding</keyword>
<dbReference type="Gene3D" id="1.10.260.40">
    <property type="entry name" value="lambda repressor-like DNA-binding domains"/>
    <property type="match status" value="1"/>
</dbReference>
<sequence>MDSRELGVRIRDHRKKRGLTLVELANQIGVSQSFLSMVENAKTTPSLENLVAIGEVLRWDWNYLIEGVAKDGSPTEEEKQLLALWRRLAKRDKGLFLSMLDRLNHKEAVILRLADETEGEEAEKVKLWTLRES</sequence>
<dbReference type="CDD" id="cd00093">
    <property type="entry name" value="HTH_XRE"/>
    <property type="match status" value="1"/>
</dbReference>
<accession>A0A0F9LYF9</accession>
<reference evidence="3" key="1">
    <citation type="journal article" date="2015" name="Nature">
        <title>Complex archaea that bridge the gap between prokaryotes and eukaryotes.</title>
        <authorList>
            <person name="Spang A."/>
            <person name="Saw J.H."/>
            <person name="Jorgensen S.L."/>
            <person name="Zaremba-Niedzwiedzka K."/>
            <person name="Martijn J."/>
            <person name="Lind A.E."/>
            <person name="van Eijk R."/>
            <person name="Schleper C."/>
            <person name="Guy L."/>
            <person name="Ettema T.J."/>
        </authorList>
    </citation>
    <scope>NUCLEOTIDE SEQUENCE</scope>
</reference>
<protein>
    <recommendedName>
        <fullName evidence="2">HTH cro/C1-type domain-containing protein</fullName>
    </recommendedName>
</protein>
<gene>
    <name evidence="3" type="ORF">LCGC14_1158390</name>
</gene>